<dbReference type="Gene3D" id="3.40.50.300">
    <property type="entry name" value="P-loop containing nucleotide triphosphate hydrolases"/>
    <property type="match status" value="3"/>
</dbReference>
<keyword evidence="8 15" id="KW-0067">ATP-binding</keyword>
<evidence type="ECO:0000256" key="14">
    <source>
        <dbReference type="ARBA" id="ARBA00048988"/>
    </source>
</evidence>
<reference evidence="19 20" key="1">
    <citation type="journal article" date="2013" name="ISME J.">
        <title>A metabolic model for members of the genus Tetrasphaera involved in enhanced biological phosphorus removal.</title>
        <authorList>
            <person name="Kristiansen R."/>
            <person name="Nguyen H.T.T."/>
            <person name="Saunders A.M."/>
            <person name="Nielsen J.L."/>
            <person name="Wimmer R."/>
            <person name="Le V.Q."/>
            <person name="McIlroy S.J."/>
            <person name="Petrovski S."/>
            <person name="Seviour R.J."/>
            <person name="Calteau A."/>
            <person name="Nielsen K.L."/>
            <person name="Nielsen P.H."/>
        </authorList>
    </citation>
    <scope>NUCLEOTIDE SEQUENCE [LARGE SCALE GENOMIC DNA]</scope>
    <source>
        <strain evidence="19 20">T1-X7</strain>
    </source>
</reference>
<dbReference type="Gene3D" id="1.10.486.10">
    <property type="entry name" value="PCRA, domain 4"/>
    <property type="match status" value="1"/>
</dbReference>
<accession>A0A077LX05</accession>
<feature type="domain" description="UvrD-like helicase ATP-binding" evidence="17">
    <location>
        <begin position="41"/>
        <end position="373"/>
    </location>
</feature>
<dbReference type="EC" id="5.6.2.4" evidence="13"/>
<dbReference type="Gene3D" id="3.90.320.10">
    <property type="match status" value="1"/>
</dbReference>
<dbReference type="GO" id="GO:0005524">
    <property type="term" value="F:ATP binding"/>
    <property type="evidence" value="ECO:0007669"/>
    <property type="project" value="UniProtKB-UniRule"/>
</dbReference>
<dbReference type="SUPFAM" id="SSF52980">
    <property type="entry name" value="Restriction endonuclease-like"/>
    <property type="match status" value="1"/>
</dbReference>
<dbReference type="InterPro" id="IPR014017">
    <property type="entry name" value="DNA_helicase_UvrD-like_C"/>
</dbReference>
<evidence type="ECO:0000256" key="3">
    <source>
        <dbReference type="ARBA" id="ARBA00022741"/>
    </source>
</evidence>
<comment type="similarity">
    <text evidence="1">Belongs to the helicase family. UvrD subfamily.</text>
</comment>
<dbReference type="PROSITE" id="PS51198">
    <property type="entry name" value="UVRD_HELICASE_ATP_BIND"/>
    <property type="match status" value="1"/>
</dbReference>
<dbReference type="PROSITE" id="PS51217">
    <property type="entry name" value="UVRD_HELICASE_CTER"/>
    <property type="match status" value="1"/>
</dbReference>
<comment type="catalytic activity">
    <reaction evidence="12">
        <text>Couples ATP hydrolysis with the unwinding of duplex DNA by translocating in the 3'-5' direction.</text>
        <dbReference type="EC" id="5.6.2.4"/>
    </reaction>
</comment>
<keyword evidence="7" id="KW-0269">Exonuclease</keyword>
<evidence type="ECO:0000256" key="5">
    <source>
        <dbReference type="ARBA" id="ARBA00022801"/>
    </source>
</evidence>
<evidence type="ECO:0000256" key="4">
    <source>
        <dbReference type="ARBA" id="ARBA00022763"/>
    </source>
</evidence>
<evidence type="ECO:0000256" key="12">
    <source>
        <dbReference type="ARBA" id="ARBA00034617"/>
    </source>
</evidence>
<name>A0A077LX05_9MICO</name>
<dbReference type="SUPFAM" id="SSF52540">
    <property type="entry name" value="P-loop containing nucleoside triphosphate hydrolases"/>
    <property type="match status" value="1"/>
</dbReference>
<keyword evidence="11" id="KW-0413">Isomerase</keyword>
<gene>
    <name evidence="19" type="ORF">BN12_190035</name>
</gene>
<dbReference type="Gene3D" id="1.10.10.160">
    <property type="match status" value="1"/>
</dbReference>
<dbReference type="GO" id="GO:0033202">
    <property type="term" value="C:DNA helicase complex"/>
    <property type="evidence" value="ECO:0007669"/>
    <property type="project" value="TreeGrafter"/>
</dbReference>
<feature type="region of interest" description="Disordered" evidence="16">
    <location>
        <begin position="523"/>
        <end position="554"/>
    </location>
</feature>
<feature type="region of interest" description="Disordered" evidence="16">
    <location>
        <begin position="1"/>
        <end position="28"/>
    </location>
</feature>
<dbReference type="InterPro" id="IPR011335">
    <property type="entry name" value="Restrct_endonuc-II-like"/>
</dbReference>
<evidence type="ECO:0000256" key="2">
    <source>
        <dbReference type="ARBA" id="ARBA00022722"/>
    </source>
</evidence>
<feature type="domain" description="UvrD-like helicase C-terminal" evidence="18">
    <location>
        <begin position="374"/>
        <end position="700"/>
    </location>
</feature>
<dbReference type="PANTHER" id="PTHR11070:SF55">
    <property type="entry name" value="DNA 3'-5' HELICASE"/>
    <property type="match status" value="1"/>
</dbReference>
<comment type="catalytic activity">
    <reaction evidence="14">
        <text>ATP + H2O = ADP + phosphate + H(+)</text>
        <dbReference type="Rhea" id="RHEA:13065"/>
        <dbReference type="ChEBI" id="CHEBI:15377"/>
        <dbReference type="ChEBI" id="CHEBI:15378"/>
        <dbReference type="ChEBI" id="CHEBI:30616"/>
        <dbReference type="ChEBI" id="CHEBI:43474"/>
        <dbReference type="ChEBI" id="CHEBI:456216"/>
        <dbReference type="EC" id="5.6.2.4"/>
    </reaction>
</comment>
<evidence type="ECO:0000259" key="17">
    <source>
        <dbReference type="PROSITE" id="PS51198"/>
    </source>
</evidence>
<evidence type="ECO:0000256" key="8">
    <source>
        <dbReference type="ARBA" id="ARBA00022840"/>
    </source>
</evidence>
<feature type="compositionally biased region" description="Basic and acidic residues" evidence="16">
    <location>
        <begin position="935"/>
        <end position="945"/>
    </location>
</feature>
<dbReference type="CDD" id="cd17932">
    <property type="entry name" value="DEXQc_UvrD"/>
    <property type="match status" value="1"/>
</dbReference>
<evidence type="ECO:0000256" key="16">
    <source>
        <dbReference type="SAM" id="MobiDB-lite"/>
    </source>
</evidence>
<dbReference type="GO" id="GO:0004527">
    <property type="term" value="F:exonuclease activity"/>
    <property type="evidence" value="ECO:0007669"/>
    <property type="project" value="UniProtKB-KW"/>
</dbReference>
<dbReference type="GO" id="GO:0043138">
    <property type="term" value="F:3'-5' DNA helicase activity"/>
    <property type="evidence" value="ECO:0007669"/>
    <property type="project" value="UniProtKB-EC"/>
</dbReference>
<keyword evidence="20" id="KW-1185">Reference proteome</keyword>
<comment type="caution">
    <text evidence="19">The sequence shown here is derived from an EMBL/GenBank/DDBJ whole genome shotgun (WGS) entry which is preliminary data.</text>
</comment>
<dbReference type="GO" id="GO:0000725">
    <property type="term" value="P:recombinational repair"/>
    <property type="evidence" value="ECO:0007669"/>
    <property type="project" value="TreeGrafter"/>
</dbReference>
<keyword evidence="2" id="KW-0540">Nuclease</keyword>
<dbReference type="GO" id="GO:0003677">
    <property type="term" value="F:DNA binding"/>
    <property type="evidence" value="ECO:0007669"/>
    <property type="project" value="UniProtKB-KW"/>
</dbReference>
<evidence type="ECO:0000256" key="11">
    <source>
        <dbReference type="ARBA" id="ARBA00023235"/>
    </source>
</evidence>
<sequence>MTDTTTTMAGRDSAYGPLPRAPRPSGPRFTADAIAAAVGTHPPTPEQRAVIEAPLRPALVVAGAGSGKTETMAARVVWLVANGFVEPDEVLGLTFTRKAAGELADRVGRRLAALRAAGLWQPRVEEDVEALGSGVTVSTYHAYAGRLVRDHGLLLGREPDSRLLTEAAAWQYASEAVSTYDGPMEVVDKAASTVTNAVLHMAGQLAEHLRTVEEVEAEIDRIVGRLDALPPGRGAQKEARDMRARLTERRAVLPVVRRYDQLKRRHDAMDFADQMALAARLAVDVPQVGAIERQRFRAVLLDEFQDTSEAQLELLRALFGDPADPLPVVAVGDPNQSIYGWRGASATTLRRFPRVFGVADNARLTLSTSWRNDRAVLDVANRVAEPLASSDLVLAARAGAGPGEVRVARLATDVEEAEYVAGWIAEHHRRDPGASAAVLCRRRSQFGPVMDALEERGIPYEVLGLGGLLTTPEVSDLVALLHVVADPSRGDQLMRLLTGPLVRLGAADLDGLAAWARSRQRVDTRPRLGAPSGDPDDDRRGTDLALDSSDGPSLVEALTDLPPPDWVGADGQRLGPVALERLEGLGRVVQRLRDLAGLGLGELVGEAERALGLDIEVLARHEYTPATARAHLDAFADVADGFASSADRPTLPGFLAWLEAALTRERGLELAYVQERALDKTYLEPVAGAVQILTVHSAKGLEWDVVAVPGLVEASFPAHQGSSTRVDGGQWTHRPAADRGWIGPLADGGIPYALRGDRDGLPVLDWEAAVDLNDVHRRVTRFVEDNGAFGVEEERRLAYVAFTRARRAMLLSAHVWGTQSTPRVTSRFLLEVCEAADLPVRRDAWADLPPTSGEDVVNPAADVGRVVAWPSEPVRDRRVVIAASAERIRSVMETDPGSVRPGVDPSFRTGSATASGQEDESHPENRLGPGNGLGRGDRHEGEIRPGPENGTGAEDRLGREIDLLLAERARRREPGPAVVDLPRHLSTSSLVALATDPDAYALSVRRPVPTAPARSARRGTAFHAWVEEHYSRAAIVDILDLPGSADEDAGDTGHLEELTARFLASPWASMTPLEVETSIETVIDGVAVRGRIDAVFAEPPGPDGEERCVVVDWKTGPPPTGRDARVRSLQLGAYALAFARLHGLAPGQVRGAFFYAATGDTVYPDLPSLADISAVIRGA</sequence>
<dbReference type="InterPro" id="IPR013986">
    <property type="entry name" value="DExx_box_DNA_helicase_dom_sf"/>
</dbReference>
<evidence type="ECO:0000256" key="7">
    <source>
        <dbReference type="ARBA" id="ARBA00022839"/>
    </source>
</evidence>
<evidence type="ECO:0000256" key="10">
    <source>
        <dbReference type="ARBA" id="ARBA00023204"/>
    </source>
</evidence>
<proteinExistence type="inferred from homology"/>
<feature type="region of interest" description="Disordered" evidence="16">
    <location>
        <begin position="892"/>
        <end position="957"/>
    </location>
</feature>
<dbReference type="PANTHER" id="PTHR11070">
    <property type="entry name" value="UVRD / RECB / PCRA DNA HELICASE FAMILY MEMBER"/>
    <property type="match status" value="1"/>
</dbReference>
<keyword evidence="5 15" id="KW-0378">Hydrolase</keyword>
<evidence type="ECO:0000313" key="19">
    <source>
        <dbReference type="EMBL" id="CCH77392.1"/>
    </source>
</evidence>
<evidence type="ECO:0000259" key="18">
    <source>
        <dbReference type="PROSITE" id="PS51217"/>
    </source>
</evidence>
<dbReference type="InterPro" id="IPR014016">
    <property type="entry name" value="UvrD-like_ATP-bd"/>
</dbReference>
<dbReference type="STRING" id="1194083.BN12_190035"/>
<dbReference type="InterPro" id="IPR038726">
    <property type="entry name" value="PDDEXK_AddAB-type"/>
</dbReference>
<evidence type="ECO:0000256" key="9">
    <source>
        <dbReference type="ARBA" id="ARBA00023125"/>
    </source>
</evidence>
<dbReference type="Pfam" id="PF00580">
    <property type="entry name" value="UvrD-helicase"/>
    <property type="match status" value="1"/>
</dbReference>
<dbReference type="InterPro" id="IPR011604">
    <property type="entry name" value="PDDEXK-like_dom_sf"/>
</dbReference>
<keyword evidence="4" id="KW-0227">DNA damage</keyword>
<feature type="binding site" evidence="15">
    <location>
        <begin position="62"/>
        <end position="69"/>
    </location>
    <ligand>
        <name>ATP</name>
        <dbReference type="ChEBI" id="CHEBI:30616"/>
    </ligand>
</feature>
<evidence type="ECO:0000256" key="13">
    <source>
        <dbReference type="ARBA" id="ARBA00034808"/>
    </source>
</evidence>
<keyword evidence="3 15" id="KW-0547">Nucleotide-binding</keyword>
<dbReference type="Pfam" id="PF12705">
    <property type="entry name" value="PDDEXK_1"/>
    <property type="match status" value="1"/>
</dbReference>
<keyword evidence="6 15" id="KW-0347">Helicase</keyword>
<dbReference type="InterPro" id="IPR000212">
    <property type="entry name" value="DNA_helicase_UvrD/REP"/>
</dbReference>
<dbReference type="InterPro" id="IPR027417">
    <property type="entry name" value="P-loop_NTPase"/>
</dbReference>
<dbReference type="GO" id="GO:0005829">
    <property type="term" value="C:cytosol"/>
    <property type="evidence" value="ECO:0007669"/>
    <property type="project" value="TreeGrafter"/>
</dbReference>
<dbReference type="EMBL" id="CAJB01000101">
    <property type="protein sequence ID" value="CCH77392.1"/>
    <property type="molecule type" value="Genomic_DNA"/>
</dbReference>
<keyword evidence="9" id="KW-0238">DNA-binding</keyword>
<evidence type="ECO:0000256" key="1">
    <source>
        <dbReference type="ARBA" id="ARBA00009922"/>
    </source>
</evidence>
<keyword evidence="10" id="KW-0234">DNA repair</keyword>
<evidence type="ECO:0000256" key="6">
    <source>
        <dbReference type="ARBA" id="ARBA00022806"/>
    </source>
</evidence>
<dbReference type="AlphaFoldDB" id="A0A077LX05"/>
<protein>
    <recommendedName>
        <fullName evidence="13">DNA 3'-5' helicase</fullName>
        <ecNumber evidence="13">5.6.2.4</ecNumber>
    </recommendedName>
</protein>
<evidence type="ECO:0000256" key="15">
    <source>
        <dbReference type="PROSITE-ProRule" id="PRU00560"/>
    </source>
</evidence>
<dbReference type="Pfam" id="PF13361">
    <property type="entry name" value="UvrD_C"/>
    <property type="match status" value="2"/>
</dbReference>
<evidence type="ECO:0000313" key="20">
    <source>
        <dbReference type="Proteomes" id="UP000035721"/>
    </source>
</evidence>
<dbReference type="RefSeq" id="WP_327152637.1">
    <property type="nucleotide sequence ID" value="NZ_HF570958.1"/>
</dbReference>
<dbReference type="Proteomes" id="UP000035721">
    <property type="component" value="Unassembled WGS sequence"/>
</dbReference>
<organism evidence="19 20">
    <name type="scientific">Nostocoides japonicum T1-X7</name>
    <dbReference type="NCBI Taxonomy" id="1194083"/>
    <lineage>
        <taxon>Bacteria</taxon>
        <taxon>Bacillati</taxon>
        <taxon>Actinomycetota</taxon>
        <taxon>Actinomycetes</taxon>
        <taxon>Micrococcales</taxon>
        <taxon>Intrasporangiaceae</taxon>
        <taxon>Nostocoides</taxon>
    </lineage>
</organism>